<feature type="compositionally biased region" description="Polar residues" evidence="4">
    <location>
        <begin position="148"/>
        <end position="165"/>
    </location>
</feature>
<reference evidence="6" key="1">
    <citation type="journal article" date="2016" name="Genome Announc.">
        <title>Genome sequences of three species of Hanseniaspora isolated from spontaneous wine fermentations.</title>
        <authorList>
            <person name="Sternes P.R."/>
            <person name="Lee D."/>
            <person name="Kutyna D.R."/>
            <person name="Borneman A.R."/>
        </authorList>
    </citation>
    <scope>NUCLEOTIDE SEQUENCE [LARGE SCALE GENOMIC DNA]</scope>
    <source>
        <strain evidence="6">AWRI3579</strain>
    </source>
</reference>
<evidence type="ECO:0000256" key="1">
    <source>
        <dbReference type="ARBA" id="ARBA00022737"/>
    </source>
</evidence>
<evidence type="ECO:0000256" key="4">
    <source>
        <dbReference type="SAM" id="MobiDB-lite"/>
    </source>
</evidence>
<feature type="region of interest" description="Disordered" evidence="4">
    <location>
        <begin position="349"/>
        <end position="392"/>
    </location>
</feature>
<feature type="compositionally biased region" description="Low complexity" evidence="4">
    <location>
        <begin position="1420"/>
        <end position="1432"/>
    </location>
</feature>
<feature type="compositionally biased region" description="Basic and acidic residues" evidence="4">
    <location>
        <begin position="224"/>
        <end position="238"/>
    </location>
</feature>
<protein>
    <submittedName>
        <fullName evidence="5">Protein HOS4</fullName>
    </submittedName>
</protein>
<evidence type="ECO:0000313" key="5">
    <source>
        <dbReference type="EMBL" id="OEJ88450.1"/>
    </source>
</evidence>
<dbReference type="SUPFAM" id="SSF48403">
    <property type="entry name" value="Ankyrin repeat"/>
    <property type="match status" value="2"/>
</dbReference>
<feature type="region of interest" description="Disordered" evidence="4">
    <location>
        <begin position="1"/>
        <end position="238"/>
    </location>
</feature>
<dbReference type="SMART" id="SM00248">
    <property type="entry name" value="ANK"/>
    <property type="match status" value="5"/>
</dbReference>
<keyword evidence="1" id="KW-0677">Repeat</keyword>
<dbReference type="PRINTS" id="PR01415">
    <property type="entry name" value="ANKYRIN"/>
</dbReference>
<feature type="region of interest" description="Disordered" evidence="4">
    <location>
        <begin position="1118"/>
        <end position="1142"/>
    </location>
</feature>
<feature type="compositionally biased region" description="Polar residues" evidence="4">
    <location>
        <begin position="39"/>
        <end position="56"/>
    </location>
</feature>
<dbReference type="Pfam" id="PF12796">
    <property type="entry name" value="Ank_2"/>
    <property type="match status" value="2"/>
</dbReference>
<dbReference type="OrthoDB" id="3973215at2759"/>
<gene>
    <name evidence="5" type="ORF">AWRI3579_g823</name>
</gene>
<feature type="repeat" description="ANK" evidence="3">
    <location>
        <begin position="586"/>
        <end position="618"/>
    </location>
</feature>
<feature type="compositionally biased region" description="Basic and acidic residues" evidence="4">
    <location>
        <begin position="1449"/>
        <end position="1468"/>
    </location>
</feature>
<keyword evidence="2 3" id="KW-0040">ANK repeat</keyword>
<dbReference type="Gene3D" id="1.25.40.20">
    <property type="entry name" value="Ankyrin repeat-containing domain"/>
    <property type="match status" value="2"/>
</dbReference>
<sequence length="1497" mass="168049">MNTERPSNAAGAENANSSDDKANFSKETIKSQEPKRRSLSSYLTNRTKQRSSTPVPSGTPEDQKSSPKTSSNVEKTRSSYDLNSNQDVEGPAIEAFRQPTASEPFDLSTAILMSIQNKQQSEQQEKQREREQQLKKQNEALLRKQEQQRQQGAKFNQQQLTNTHKVATHDVYVQNKQQRNFQPPLFKSRFQPHQERSASQSGFIKSVSPSTEQGKSLSPKKVLKNADQENSDLRNDHKFQKPPMLQISNLSTISNSESQKKALSLAPCGNEKVPVEDKTLHVSFKPASVDVKSSQGTETLIRKENIQKDKAYVEPIIVSKSQAAISSTENGRLQGDSFKDSYSTATATFENNEISSDAETEPSHSPLKPRKGRLIRGDQISAEAHPRKPCDSPLKVSINESYFIGDSSESELSDINDLEEEVTGLNVGSSILASSPVKPNFLRPPTSAPSNVSGSDYAPVSIKKEKESSPDVTKWEKRLMGNYAKKKSTDDCFTEPKSLHVGKAVTKHTKHISRDPYGRSKLHQACIKGKREIVRQLVLEDGYSVNDQDHSGQSALHLAAANGHLDIVKFLVEQGCNINIKTRVEDYDTPLMDACLELEYEIVKYLLENGADAFYVNSIGDTALKYMENRIAEDDYEKEDEEDIFKVIKLLKQHMKIADEEDSVNLKLNSGAHSPALGEDEDEEIVLTPSGRRRNRSITPFNAAGNGDGVMNFDDITSAESYEKPKTMHGKMQDKFSLARTTKRFQNSDSSSDSDSSNEDLTFEVTDLGTKSGKNKLLKASQVGDYNYVGQYLQNGGRVDNRVFVAACENGHIDLINLYLGIGGADSNLKLSKRPGKPSILMVSCGKGHFETVRLLVESGADVNYKDEMGHTCAYYSQKGDNIDQQEYQYLEEFLLKEETKLKKESLGHVNGKPTEEESAAKLENTTTKSAGEEARLSESLSQVRKPATNPVLLKNEENESLADSKHYLEPAIKNPDPISSPSLQKFDDFKSTQDFAKKSSPSVVIKKVKLNDHSSAPTKISSVADEDLTKTTVFSKAEAHQATNNIAKKKDHKPEIADEEVLQDKEIVQNKNDAFERPVSPAAQAAIGISTTAQELGHLLKDDEKIEKLAKQELSDHADQCSEKDGHLNHAKQKTDAQLEEDEEYQQKIQEIKNKKKLEMLQQIKQYELQKQAEQEEKMKMEKLKLAEKEERKKKFELDQQLAKHRMIRSYYPLGLKNIFCPQNVASKSSDSLAVHATKMLDLLPIYYRKFDCDQNRYVLDLQIMSIHRGTLPEDLAKKNVEWKEIDFIWNFFKPLFLYVDEFGGKQDVSFGNIEAKPDNERAGLKCIDDNLRSPYTRSKVFQSLSEQIQFENAEKKLLYSLEMHWVKLDDVLNSLDAMFSGVDESAEIRSLIERKVASSLVEITTSVPPLLNQTAQPSLSSTTTDSTPSSAHLLSDRNSCSNNNIKHPNDNENDLRTNSLKVDKNDSTSQNEFPLRFRGRSSLLINNIIDPRPLW</sequence>
<feature type="region of interest" description="Disordered" evidence="4">
    <location>
        <begin position="905"/>
        <end position="945"/>
    </location>
</feature>
<dbReference type="Proteomes" id="UP000095728">
    <property type="component" value="Unassembled WGS sequence"/>
</dbReference>
<dbReference type="PANTHER" id="PTHR24189">
    <property type="entry name" value="MYOTROPHIN"/>
    <property type="match status" value="1"/>
</dbReference>
<feature type="compositionally biased region" description="Polar residues" evidence="4">
    <location>
        <begin position="1438"/>
        <end position="1448"/>
    </location>
</feature>
<comment type="caution">
    <text evidence="5">The sequence shown here is derived from an EMBL/GenBank/DDBJ whole genome shotgun (WGS) entry which is preliminary data.</text>
</comment>
<feature type="compositionally biased region" description="Basic and acidic residues" evidence="4">
    <location>
        <begin position="123"/>
        <end position="147"/>
    </location>
</feature>
<dbReference type="InterPro" id="IPR002110">
    <property type="entry name" value="Ankyrin_rpt"/>
</dbReference>
<feature type="region of interest" description="Disordered" evidence="4">
    <location>
        <begin position="436"/>
        <end position="469"/>
    </location>
</feature>
<organism evidence="5 6">
    <name type="scientific">Hanseniaspora osmophila</name>
    <dbReference type="NCBI Taxonomy" id="56408"/>
    <lineage>
        <taxon>Eukaryota</taxon>
        <taxon>Fungi</taxon>
        <taxon>Dikarya</taxon>
        <taxon>Ascomycota</taxon>
        <taxon>Saccharomycotina</taxon>
        <taxon>Saccharomycetes</taxon>
        <taxon>Saccharomycodales</taxon>
        <taxon>Saccharomycodaceae</taxon>
        <taxon>Hanseniaspora</taxon>
    </lineage>
</organism>
<feature type="region of interest" description="Disordered" evidence="4">
    <location>
        <begin position="1045"/>
        <end position="1064"/>
    </location>
</feature>
<evidence type="ECO:0000313" key="6">
    <source>
        <dbReference type="Proteomes" id="UP000095728"/>
    </source>
</evidence>
<dbReference type="EMBL" id="LPNM01000005">
    <property type="protein sequence ID" value="OEJ88450.1"/>
    <property type="molecule type" value="Genomic_DNA"/>
</dbReference>
<dbReference type="FunCoup" id="A0A1E5RNM5">
    <property type="interactions" value="156"/>
</dbReference>
<feature type="compositionally biased region" description="Polar residues" evidence="4">
    <location>
        <begin position="197"/>
        <end position="216"/>
    </location>
</feature>
<feature type="compositionally biased region" description="Low complexity" evidence="4">
    <location>
        <begin position="7"/>
        <end position="17"/>
    </location>
</feature>
<dbReference type="PANTHER" id="PTHR24189:SF50">
    <property type="entry name" value="ANKYRIN REPEAT AND SOCS BOX PROTEIN 2"/>
    <property type="match status" value="1"/>
</dbReference>
<dbReference type="InterPro" id="IPR050745">
    <property type="entry name" value="Multifunctional_regulatory"/>
</dbReference>
<feature type="compositionally biased region" description="Basic and acidic residues" evidence="4">
    <location>
        <begin position="1053"/>
        <end position="1064"/>
    </location>
</feature>
<feature type="compositionally biased region" description="Basic and acidic residues" evidence="4">
    <location>
        <begin position="18"/>
        <end position="36"/>
    </location>
</feature>
<proteinExistence type="predicted"/>
<evidence type="ECO:0000256" key="3">
    <source>
        <dbReference type="PROSITE-ProRule" id="PRU00023"/>
    </source>
</evidence>
<dbReference type="PROSITE" id="PS50297">
    <property type="entry name" value="ANK_REP_REGION"/>
    <property type="match status" value="4"/>
</dbReference>
<keyword evidence="6" id="KW-1185">Reference proteome</keyword>
<feature type="repeat" description="ANK" evidence="3">
    <location>
        <begin position="551"/>
        <end position="583"/>
    </location>
</feature>
<evidence type="ECO:0000256" key="2">
    <source>
        <dbReference type="ARBA" id="ARBA00023043"/>
    </source>
</evidence>
<feature type="compositionally biased region" description="Polar residues" evidence="4">
    <location>
        <begin position="66"/>
        <end position="87"/>
    </location>
</feature>
<accession>A0A1E5RNM5</accession>
<feature type="repeat" description="ANK" evidence="3">
    <location>
        <begin position="836"/>
        <end position="868"/>
    </location>
</feature>
<dbReference type="InterPro" id="IPR036770">
    <property type="entry name" value="Ankyrin_rpt-contain_sf"/>
</dbReference>
<name>A0A1E5RNM5_9ASCO</name>
<dbReference type="InParanoid" id="A0A1E5RNM5"/>
<dbReference type="PROSITE" id="PS50088">
    <property type="entry name" value="ANK_REPEAT"/>
    <property type="match status" value="4"/>
</dbReference>
<feature type="region of interest" description="Disordered" evidence="4">
    <location>
        <begin position="1414"/>
        <end position="1475"/>
    </location>
</feature>
<dbReference type="STRING" id="56408.A0A1E5RNM5"/>
<feature type="compositionally biased region" description="Basic and acidic residues" evidence="4">
    <location>
        <begin position="1118"/>
        <end position="1138"/>
    </location>
</feature>
<feature type="repeat" description="ANK" evidence="3">
    <location>
        <begin position="517"/>
        <end position="550"/>
    </location>
</feature>